<name>A0ABN3TEZ7_9ACTN</name>
<feature type="region of interest" description="Disordered" evidence="1">
    <location>
        <begin position="132"/>
        <end position="172"/>
    </location>
</feature>
<keyword evidence="3" id="KW-1185">Reference proteome</keyword>
<evidence type="ECO:0000313" key="3">
    <source>
        <dbReference type="Proteomes" id="UP001499989"/>
    </source>
</evidence>
<gene>
    <name evidence="2" type="ORF">GCM10010310_69350</name>
</gene>
<dbReference type="EMBL" id="BAAASK010000033">
    <property type="protein sequence ID" value="GAA2700693.1"/>
    <property type="molecule type" value="Genomic_DNA"/>
</dbReference>
<evidence type="ECO:0000256" key="1">
    <source>
        <dbReference type="SAM" id="MobiDB-lite"/>
    </source>
</evidence>
<sequence>MNRSETSHGSTGGGYFRGDSMSQAELSSIPSDCILPWERNTGWLAEGFVIYKWYVDAQGDGSWLICDRTDQWYMNSEPASTMRITSTAPAGGACGSGYYGLGNYAGMKDGNAWYGWDVMMWSGSHLLPDTSFAAPPAPTEAPPGVNDDNVAPAGSMPDTMPVSDSNGKPALDASGNLIETQVLPEAPTGAKSLAAANAPRHFTTAPNGATIEEVEVVLDGLVR</sequence>
<reference evidence="2 3" key="1">
    <citation type="journal article" date="2019" name="Int. J. Syst. Evol. Microbiol.">
        <title>The Global Catalogue of Microorganisms (GCM) 10K type strain sequencing project: providing services to taxonomists for standard genome sequencing and annotation.</title>
        <authorList>
            <consortium name="The Broad Institute Genomics Platform"/>
            <consortium name="The Broad Institute Genome Sequencing Center for Infectious Disease"/>
            <person name="Wu L."/>
            <person name="Ma J."/>
        </authorList>
    </citation>
    <scope>NUCLEOTIDE SEQUENCE [LARGE SCALE GENOMIC DNA]</scope>
    <source>
        <strain evidence="2 3">JCM 4531</strain>
    </source>
</reference>
<proteinExistence type="predicted"/>
<comment type="caution">
    <text evidence="2">The sequence shown here is derived from an EMBL/GenBank/DDBJ whole genome shotgun (WGS) entry which is preliminary data.</text>
</comment>
<dbReference type="Proteomes" id="UP001499989">
    <property type="component" value="Unassembled WGS sequence"/>
</dbReference>
<evidence type="ECO:0000313" key="2">
    <source>
        <dbReference type="EMBL" id="GAA2700693.1"/>
    </source>
</evidence>
<protein>
    <submittedName>
        <fullName evidence="2">Uncharacterized protein</fullName>
    </submittedName>
</protein>
<accession>A0ABN3TEZ7</accession>
<organism evidence="2 3">
    <name type="scientific">Streptomyces violaceolatus</name>
    <dbReference type="NCBI Taxonomy" id="67378"/>
    <lineage>
        <taxon>Bacteria</taxon>
        <taxon>Bacillati</taxon>
        <taxon>Actinomycetota</taxon>
        <taxon>Actinomycetes</taxon>
        <taxon>Kitasatosporales</taxon>
        <taxon>Streptomycetaceae</taxon>
        <taxon>Streptomyces</taxon>
        <taxon>Streptomyces violaceoruber group</taxon>
    </lineage>
</organism>